<name>A0AAW2V3S1_SESRA</name>
<dbReference type="SUPFAM" id="SSF52402">
    <property type="entry name" value="Adenine nucleotide alpha hydrolases-like"/>
    <property type="match status" value="1"/>
</dbReference>
<evidence type="ECO:0000313" key="2">
    <source>
        <dbReference type="EMBL" id="KAL0424284.1"/>
    </source>
</evidence>
<dbReference type="InterPro" id="IPR006016">
    <property type="entry name" value="UspA"/>
</dbReference>
<evidence type="ECO:0000259" key="1">
    <source>
        <dbReference type="Pfam" id="PF00582"/>
    </source>
</evidence>
<sequence>MAAAEGGEPTRIMVAVNESRDMPASISSRGAFEWTLKKIVRSNTSGFKLLFLHVQVPDEDGSRIVYSGFDDMDSIFASPEDFRTMKHRDKIRGLHLLEYFVKQCHEIGVACEAWVKKGDPKEIICYEVKRVQPDFLVVGSRGLGPFQKVFVGTVSEFCVKHADCPVIAIKRNAAQTPQDQLMTD</sequence>
<dbReference type="AlphaFoldDB" id="A0AAW2V3S1"/>
<dbReference type="CDD" id="cd23659">
    <property type="entry name" value="USP_At3g01520-like"/>
    <property type="match status" value="1"/>
</dbReference>
<reference evidence="2" key="1">
    <citation type="submission" date="2020-06" db="EMBL/GenBank/DDBJ databases">
        <authorList>
            <person name="Li T."/>
            <person name="Hu X."/>
            <person name="Zhang T."/>
            <person name="Song X."/>
            <person name="Zhang H."/>
            <person name="Dai N."/>
            <person name="Sheng W."/>
            <person name="Hou X."/>
            <person name="Wei L."/>
        </authorList>
    </citation>
    <scope>NUCLEOTIDE SEQUENCE</scope>
    <source>
        <strain evidence="2">G02</strain>
        <tissue evidence="2">Leaf</tissue>
    </source>
</reference>
<dbReference type="InterPro" id="IPR014729">
    <property type="entry name" value="Rossmann-like_a/b/a_fold"/>
</dbReference>
<comment type="caution">
    <text evidence="2">The sequence shown here is derived from an EMBL/GenBank/DDBJ whole genome shotgun (WGS) entry which is preliminary data.</text>
</comment>
<dbReference type="FunFam" id="3.40.50.620:FF:000142">
    <property type="entry name" value="Universal stress protein A-like protein"/>
    <property type="match status" value="1"/>
</dbReference>
<accession>A0AAW2V3S1</accession>
<dbReference type="InterPro" id="IPR044187">
    <property type="entry name" value="At3g01520-like_plant"/>
</dbReference>
<dbReference type="PANTHER" id="PTHR47710">
    <property type="entry name" value="ADENINE NUCLEOTIDE ALPHA HYDROLASES-LIKE SUPERFAMILY PROTEIN"/>
    <property type="match status" value="1"/>
</dbReference>
<proteinExistence type="predicted"/>
<gene>
    <name evidence="2" type="ORF">Sradi_0963200</name>
</gene>
<dbReference type="PANTHER" id="PTHR47710:SF1">
    <property type="entry name" value="ADENINE NUCLEOTIDE ALPHA HYDROLASES-LIKE SUPERFAMILY PROTEIN"/>
    <property type="match status" value="1"/>
</dbReference>
<feature type="domain" description="UspA" evidence="1">
    <location>
        <begin position="11"/>
        <end position="170"/>
    </location>
</feature>
<organism evidence="2">
    <name type="scientific">Sesamum radiatum</name>
    <name type="common">Black benniseed</name>
    <dbReference type="NCBI Taxonomy" id="300843"/>
    <lineage>
        <taxon>Eukaryota</taxon>
        <taxon>Viridiplantae</taxon>
        <taxon>Streptophyta</taxon>
        <taxon>Embryophyta</taxon>
        <taxon>Tracheophyta</taxon>
        <taxon>Spermatophyta</taxon>
        <taxon>Magnoliopsida</taxon>
        <taxon>eudicotyledons</taxon>
        <taxon>Gunneridae</taxon>
        <taxon>Pentapetalae</taxon>
        <taxon>asterids</taxon>
        <taxon>lamiids</taxon>
        <taxon>Lamiales</taxon>
        <taxon>Pedaliaceae</taxon>
        <taxon>Sesamum</taxon>
    </lineage>
</organism>
<dbReference type="PRINTS" id="PR01438">
    <property type="entry name" value="UNVRSLSTRESS"/>
</dbReference>
<reference evidence="2" key="2">
    <citation type="journal article" date="2024" name="Plant">
        <title>Genomic evolution and insights into agronomic trait innovations of Sesamum species.</title>
        <authorList>
            <person name="Miao H."/>
            <person name="Wang L."/>
            <person name="Qu L."/>
            <person name="Liu H."/>
            <person name="Sun Y."/>
            <person name="Le M."/>
            <person name="Wang Q."/>
            <person name="Wei S."/>
            <person name="Zheng Y."/>
            <person name="Lin W."/>
            <person name="Duan Y."/>
            <person name="Cao H."/>
            <person name="Xiong S."/>
            <person name="Wang X."/>
            <person name="Wei L."/>
            <person name="Li C."/>
            <person name="Ma Q."/>
            <person name="Ju M."/>
            <person name="Zhao R."/>
            <person name="Li G."/>
            <person name="Mu C."/>
            <person name="Tian Q."/>
            <person name="Mei H."/>
            <person name="Zhang T."/>
            <person name="Gao T."/>
            <person name="Zhang H."/>
        </authorList>
    </citation>
    <scope>NUCLEOTIDE SEQUENCE</scope>
    <source>
        <strain evidence="2">G02</strain>
    </source>
</reference>
<protein>
    <submittedName>
        <fullName evidence="2">Universal stress protein A-like protein</fullName>
    </submittedName>
</protein>
<dbReference type="EMBL" id="JACGWJ010000004">
    <property type="protein sequence ID" value="KAL0424284.1"/>
    <property type="molecule type" value="Genomic_DNA"/>
</dbReference>
<dbReference type="GO" id="GO:0016208">
    <property type="term" value="F:AMP binding"/>
    <property type="evidence" value="ECO:0007669"/>
    <property type="project" value="TreeGrafter"/>
</dbReference>
<dbReference type="Gene3D" id="3.40.50.620">
    <property type="entry name" value="HUPs"/>
    <property type="match status" value="1"/>
</dbReference>
<dbReference type="InterPro" id="IPR006015">
    <property type="entry name" value="Universal_stress_UspA"/>
</dbReference>
<dbReference type="Pfam" id="PF00582">
    <property type="entry name" value="Usp"/>
    <property type="match status" value="1"/>
</dbReference>